<keyword evidence="2" id="KW-1185">Reference proteome</keyword>
<dbReference type="EMBL" id="CAXHTB010000012">
    <property type="protein sequence ID" value="CAL0316962.1"/>
    <property type="molecule type" value="Genomic_DNA"/>
</dbReference>
<evidence type="ECO:0000313" key="2">
    <source>
        <dbReference type="Proteomes" id="UP001497480"/>
    </source>
</evidence>
<dbReference type="Proteomes" id="UP001497480">
    <property type="component" value="Unassembled WGS sequence"/>
</dbReference>
<dbReference type="AlphaFoldDB" id="A0AAV1X7I6"/>
<protein>
    <submittedName>
        <fullName evidence="1">Uncharacterized protein</fullName>
    </submittedName>
</protein>
<gene>
    <name evidence="1" type="ORF">LLUT_LOCUS18022</name>
</gene>
<reference evidence="1 2" key="1">
    <citation type="submission" date="2024-03" db="EMBL/GenBank/DDBJ databases">
        <authorList>
            <person name="Martinez-Hernandez J."/>
        </authorList>
    </citation>
    <scope>NUCLEOTIDE SEQUENCE [LARGE SCALE GENOMIC DNA]</scope>
</reference>
<name>A0AAV1X7I6_LUPLU</name>
<accession>A0AAV1X7I6</accession>
<organism evidence="1 2">
    <name type="scientific">Lupinus luteus</name>
    <name type="common">European yellow lupine</name>
    <dbReference type="NCBI Taxonomy" id="3873"/>
    <lineage>
        <taxon>Eukaryota</taxon>
        <taxon>Viridiplantae</taxon>
        <taxon>Streptophyta</taxon>
        <taxon>Embryophyta</taxon>
        <taxon>Tracheophyta</taxon>
        <taxon>Spermatophyta</taxon>
        <taxon>Magnoliopsida</taxon>
        <taxon>eudicotyledons</taxon>
        <taxon>Gunneridae</taxon>
        <taxon>Pentapetalae</taxon>
        <taxon>rosids</taxon>
        <taxon>fabids</taxon>
        <taxon>Fabales</taxon>
        <taxon>Fabaceae</taxon>
        <taxon>Papilionoideae</taxon>
        <taxon>50 kb inversion clade</taxon>
        <taxon>genistoids sensu lato</taxon>
        <taxon>core genistoids</taxon>
        <taxon>Genisteae</taxon>
        <taxon>Lupinus</taxon>
    </lineage>
</organism>
<evidence type="ECO:0000313" key="1">
    <source>
        <dbReference type="EMBL" id="CAL0316962.1"/>
    </source>
</evidence>
<sequence>MDSSFEVMRSQCQKMPDVLLKVGPIHYHPLDRSRHLLSILIILKIYGTGMDLCSNIKMVSEAPICQITDIDFAQDYNPPNNLLYKIEMNTVVESDKKGDAYEPEPGDLVALTNTRPTCIGDLKKPGNSYFISLIKRVRQDIENKNVYKVQILASKPIKFEAYFTRMTGLCFHIFL</sequence>
<proteinExistence type="predicted"/>
<comment type="caution">
    <text evidence="1">The sequence shown here is derived from an EMBL/GenBank/DDBJ whole genome shotgun (WGS) entry which is preliminary data.</text>
</comment>